<dbReference type="Proteomes" id="UP000076532">
    <property type="component" value="Unassembled WGS sequence"/>
</dbReference>
<dbReference type="InterPro" id="IPR032675">
    <property type="entry name" value="LRR_dom_sf"/>
</dbReference>
<gene>
    <name evidence="1" type="ORF">FIBSPDRAFT_861793</name>
</gene>
<evidence type="ECO:0000313" key="2">
    <source>
        <dbReference type="Proteomes" id="UP000076532"/>
    </source>
</evidence>
<evidence type="ECO:0000313" key="1">
    <source>
        <dbReference type="EMBL" id="KZP20285.1"/>
    </source>
</evidence>
<dbReference type="SUPFAM" id="SSF52047">
    <property type="entry name" value="RNI-like"/>
    <property type="match status" value="1"/>
</dbReference>
<dbReference type="OrthoDB" id="2748701at2759"/>
<proteinExistence type="predicted"/>
<dbReference type="EMBL" id="KV417556">
    <property type="protein sequence ID" value="KZP20285.1"/>
    <property type="molecule type" value="Genomic_DNA"/>
</dbReference>
<dbReference type="AlphaFoldDB" id="A0A166IXW8"/>
<protein>
    <submittedName>
        <fullName evidence="1">Uncharacterized protein</fullName>
    </submittedName>
</protein>
<keyword evidence="2" id="KW-1185">Reference proteome</keyword>
<name>A0A166IXW8_9AGAM</name>
<sequence length="392" mass="44269">MDHLPIELCTRIFLLACIGDGSVGCSLSRVSKSIRLISAPFRYYSVSIKDLASALHFMELVQAAPKGTIRVSHLFISNDTSVRRRDCIVNPPNDDHIAVTHSRARRLLAKLLPKKYKHLAIKKKENEKPQVRDIVAEALLEETGATEHTLTIRAIHKILIHLTETLITLSITHHHQYHWIIDSLNIPTLPNLTELAVSIRVRGCHCNNIGSLLRVISCLPSLQRLDLSGMHRFDAPDDIILGAAARFPHLTHICLPVVWYINTELVAQMINHAMRNLEESRSCRSPCEDGEVRELPSAPIRVVVQLDPSWNMDDQEWRMAEDIPLSHETRTACLESLRGCAKQHRGRLMIHQRSKFRDTQLDEQERHWMDRAVGGEGCWGADGGLTQQASGV</sequence>
<organism evidence="1 2">
    <name type="scientific">Athelia psychrophila</name>
    <dbReference type="NCBI Taxonomy" id="1759441"/>
    <lineage>
        <taxon>Eukaryota</taxon>
        <taxon>Fungi</taxon>
        <taxon>Dikarya</taxon>
        <taxon>Basidiomycota</taxon>
        <taxon>Agaricomycotina</taxon>
        <taxon>Agaricomycetes</taxon>
        <taxon>Agaricomycetidae</taxon>
        <taxon>Atheliales</taxon>
        <taxon>Atheliaceae</taxon>
        <taxon>Athelia</taxon>
    </lineage>
</organism>
<dbReference type="Gene3D" id="3.80.10.10">
    <property type="entry name" value="Ribonuclease Inhibitor"/>
    <property type="match status" value="1"/>
</dbReference>
<reference evidence="1 2" key="1">
    <citation type="journal article" date="2016" name="Mol. Biol. Evol.">
        <title>Comparative Genomics of Early-Diverging Mushroom-Forming Fungi Provides Insights into the Origins of Lignocellulose Decay Capabilities.</title>
        <authorList>
            <person name="Nagy L.G."/>
            <person name="Riley R."/>
            <person name="Tritt A."/>
            <person name="Adam C."/>
            <person name="Daum C."/>
            <person name="Floudas D."/>
            <person name="Sun H."/>
            <person name="Yadav J.S."/>
            <person name="Pangilinan J."/>
            <person name="Larsson K.H."/>
            <person name="Matsuura K."/>
            <person name="Barry K."/>
            <person name="Labutti K."/>
            <person name="Kuo R."/>
            <person name="Ohm R.A."/>
            <person name="Bhattacharya S.S."/>
            <person name="Shirouzu T."/>
            <person name="Yoshinaga Y."/>
            <person name="Martin F.M."/>
            <person name="Grigoriev I.V."/>
            <person name="Hibbett D.S."/>
        </authorList>
    </citation>
    <scope>NUCLEOTIDE SEQUENCE [LARGE SCALE GENOMIC DNA]</scope>
    <source>
        <strain evidence="1 2">CBS 109695</strain>
    </source>
</reference>
<accession>A0A166IXW8</accession>